<keyword evidence="1" id="KW-0812">Transmembrane</keyword>
<keyword evidence="1" id="KW-0472">Membrane</keyword>
<accession>A0A4Q5KRS8</accession>
<evidence type="ECO:0000313" key="5">
    <source>
        <dbReference type="Proteomes" id="UP000294063"/>
    </source>
</evidence>
<dbReference type="InterPro" id="IPR046864">
    <property type="entry name" value="VasX_N"/>
</dbReference>
<dbReference type="CDD" id="cd20708">
    <property type="entry name" value="MIX_IV"/>
    <property type="match status" value="1"/>
</dbReference>
<proteinExistence type="predicted"/>
<dbReference type="EMBL" id="SEZN01000030">
    <property type="protein sequence ID" value="RYU62760.1"/>
    <property type="molecule type" value="Genomic_DNA"/>
</dbReference>
<feature type="transmembrane region" description="Helical" evidence="1">
    <location>
        <begin position="884"/>
        <end position="909"/>
    </location>
</feature>
<comment type="caution">
    <text evidence="3">The sequence shown here is derived from an EMBL/GenBank/DDBJ whole genome shotgun (WGS) entry which is preliminary data.</text>
</comment>
<dbReference type="RefSeq" id="WP_130049351.1">
    <property type="nucleotide sequence ID" value="NZ_SEZK01000056.1"/>
</dbReference>
<gene>
    <name evidence="4" type="ORF">ERW53_15260</name>
    <name evidence="3" type="ORF">ERW57_18190</name>
</gene>
<organism evidence="3 5">
    <name type="scientific">Aliivibrio finisterrensis</name>
    <dbReference type="NCBI Taxonomy" id="511998"/>
    <lineage>
        <taxon>Bacteria</taxon>
        <taxon>Pseudomonadati</taxon>
        <taxon>Pseudomonadota</taxon>
        <taxon>Gammaproteobacteria</taxon>
        <taxon>Vibrionales</taxon>
        <taxon>Vibrionaceae</taxon>
        <taxon>Aliivibrio</taxon>
    </lineage>
</organism>
<evidence type="ECO:0000256" key="1">
    <source>
        <dbReference type="SAM" id="Phobius"/>
    </source>
</evidence>
<evidence type="ECO:0000313" key="4">
    <source>
        <dbReference type="EMBL" id="RYU62760.1"/>
    </source>
</evidence>
<sequence>MSTANKAAMCASTRDIKSPVGLCPFQRSDIGIIPVRYALDDMNEQGVQMHPLPSTDTQWKGRFTPKQRQYTLRQLRDGWLYVYDETDKTFHEYQIEGYEFTKIEWSNDEADKPANERGSKGETKSCLVYPAKNTIYMAFAHQRWTWRLCEHMRSHETNRSLWIRKVNLKQFNSALAHSHAGLSSKLGHYAADIGVNGAPTGMFDSTCTPLTSTEAQTQTDSFKHVADKSGCWDVDYRVDLPAQDCGMFIALDDPLADVSDLFLLLAEEITLRSAIHKDEDNIHKLQMAEITRNLGRVRLKPEDLPEQISDDPVKVLEFERQLTEYLAIQSLADKESAALESNPSIGNTPFTPLQEEALEKHSELKEKYDFTPSDEQKTAWEKNTLFSDEVNWSELDEFLTQHYTQLKDQDKRIAMLYQDFMEAFEQLGTDPLVIGIDNQDEDHLTYLLSVISQYLQVIKQAVNTEKEYATLESALSLDSPKTLFALASLGFSNDHLQALNDHVEELSNHLISTNSSGDMGALSGAIASWGGFTDDIRIQDNKWFKALAEPVQLSFLALQNAVTGQAKESWRGIANLLFPHQMNTATTPQGMVSNLRLVILEALVNPEAIVIHNPDYPAHFAAWQRKMNAEMMIIRQISQPPSGQPTPKNHQIQTMRSAQQRMQKLLSSEIPVMVMLKYEAVNNAAKQMLNEAIERSWQQGKDITQASWNKMGKMGGVVAILNLWNTAAVLKNIHHKAEQYPESNVWTNPAVREATYATSYAVSAVTAVWRDVAWSKMATNQSLLSESLKIALRSSTHSYELRQSLATFAKTTAAVSLFGLIATALETWESYDKFKDTSHSPMERFGYGLKGISTFSQTVVYFFQFGANVFSRFGVFSTSIGAIIAPWMLTTFMVSSILFFISIIIINAFKRSELEKWLLHSTWGKASKQWEVVDELTRLEQIIHKPQVRLNKVFSSSPSKAIYGSVAGQQWQLEIYLPMYTKGKSIGLQVTRTPMQNKYSYVTSSPKPTVVVNEQNGVWSKDETGNPVYRLDLAGTTKDSITVFISLPFNWQASEHEKLGYIASGNSQGELVISPAFKESSIRTINVDVN</sequence>
<dbReference type="Pfam" id="PF20249">
    <property type="entry name" value="VasX_N"/>
    <property type="match status" value="1"/>
</dbReference>
<name>A0A4Q5KRS8_9GAMM</name>
<dbReference type="EMBL" id="SEZK01000056">
    <property type="protein sequence ID" value="RYU47795.1"/>
    <property type="molecule type" value="Genomic_DNA"/>
</dbReference>
<dbReference type="InterPro" id="IPR048126">
    <property type="entry name" value="Toxin_VasX"/>
</dbReference>
<protein>
    <recommendedName>
        <fullName evidence="2">Toxin VasX N-terminal region domain-containing protein</fullName>
    </recommendedName>
</protein>
<evidence type="ECO:0000313" key="3">
    <source>
        <dbReference type="EMBL" id="RYU47795.1"/>
    </source>
</evidence>
<keyword evidence="6" id="KW-1185">Reference proteome</keyword>
<feature type="domain" description="Toxin VasX N-terminal region" evidence="2">
    <location>
        <begin position="23"/>
        <end position="174"/>
    </location>
</feature>
<dbReference type="AlphaFoldDB" id="A0A4Q5KRS8"/>
<evidence type="ECO:0000313" key="6">
    <source>
        <dbReference type="Proteomes" id="UP000294166"/>
    </source>
</evidence>
<evidence type="ECO:0000259" key="2">
    <source>
        <dbReference type="Pfam" id="PF20249"/>
    </source>
</evidence>
<dbReference type="Proteomes" id="UP000294166">
    <property type="component" value="Unassembled WGS sequence"/>
</dbReference>
<dbReference type="NCBIfam" id="NF041559">
    <property type="entry name" value="BTH_I2691_fam"/>
    <property type="match status" value="1"/>
</dbReference>
<reference evidence="5 6" key="1">
    <citation type="submission" date="2019-02" db="EMBL/GenBank/DDBJ databases">
        <title>Genome sequences of Aliivibrio finisterrensis strains from farmed Atlantic salmon.</title>
        <authorList>
            <person name="Bowman J.P."/>
        </authorList>
    </citation>
    <scope>NUCLEOTIDE SEQUENCE [LARGE SCALE GENOMIC DNA]</scope>
    <source>
        <strain evidence="4 6">A21</strain>
        <strain evidence="3 5">A46</strain>
    </source>
</reference>
<dbReference type="Proteomes" id="UP000294063">
    <property type="component" value="Unassembled WGS sequence"/>
</dbReference>
<keyword evidence="1" id="KW-1133">Transmembrane helix</keyword>